<dbReference type="EnsemblMetazoa" id="ADIR008823-RA">
    <property type="protein sequence ID" value="ADIR008823-PA"/>
    <property type="gene ID" value="ADIR008823"/>
</dbReference>
<proteinExistence type="inferred from homology"/>
<dbReference type="InterPro" id="IPR052295">
    <property type="entry name" value="Odorant-binding_protein"/>
</dbReference>
<keyword evidence="3" id="KW-0813">Transport</keyword>
<name>A0A182NMD8_9DIPT</name>
<feature type="signal peptide" evidence="6">
    <location>
        <begin position="1"/>
        <end position="18"/>
    </location>
</feature>
<dbReference type="PANTHER" id="PTHR21066:SF3">
    <property type="entry name" value="IP02236P"/>
    <property type="match status" value="1"/>
</dbReference>
<reference evidence="7" key="2">
    <citation type="submission" date="2020-05" db="UniProtKB">
        <authorList>
            <consortium name="EnsemblMetazoa"/>
        </authorList>
    </citation>
    <scope>IDENTIFICATION</scope>
    <source>
        <strain evidence="7">WRAIR2</strain>
    </source>
</reference>
<evidence type="ECO:0000256" key="4">
    <source>
        <dbReference type="ARBA" id="ARBA00022525"/>
    </source>
</evidence>
<dbReference type="Gene3D" id="1.10.238.270">
    <property type="match status" value="3"/>
</dbReference>
<dbReference type="GO" id="GO:0005576">
    <property type="term" value="C:extracellular region"/>
    <property type="evidence" value="ECO:0007669"/>
    <property type="project" value="UniProtKB-SubCell"/>
</dbReference>
<keyword evidence="5" id="KW-1015">Disulfide bond</keyword>
<keyword evidence="4" id="KW-0964">Secreted</keyword>
<keyword evidence="8" id="KW-1185">Reference proteome</keyword>
<evidence type="ECO:0000256" key="1">
    <source>
        <dbReference type="ARBA" id="ARBA00004613"/>
    </source>
</evidence>
<comment type="subcellular location">
    <subcellularLocation>
        <location evidence="1">Secreted</location>
    </subcellularLocation>
</comment>
<keyword evidence="6" id="KW-0732">Signal</keyword>
<accession>A0A182NMD8</accession>
<organism evidence="7 8">
    <name type="scientific">Anopheles dirus</name>
    <dbReference type="NCBI Taxonomy" id="7168"/>
    <lineage>
        <taxon>Eukaryota</taxon>
        <taxon>Metazoa</taxon>
        <taxon>Ecdysozoa</taxon>
        <taxon>Arthropoda</taxon>
        <taxon>Hexapoda</taxon>
        <taxon>Insecta</taxon>
        <taxon>Pterygota</taxon>
        <taxon>Neoptera</taxon>
        <taxon>Endopterygota</taxon>
        <taxon>Diptera</taxon>
        <taxon>Nematocera</taxon>
        <taxon>Culicoidea</taxon>
        <taxon>Culicidae</taxon>
        <taxon>Anophelinae</taxon>
        <taxon>Anopheles</taxon>
    </lineage>
</organism>
<sequence length="554" mass="62864">MPHHRVLLLCFLLFGSHGSWRTAAEDCIDMRKNALKIALCCNIEVFLAEKPFEKCSDTFEARMSVRSADFLVCTVDCTFREMGILAGDDEIDAGKINSIQAAYDETYQKTVANAVSTCMAIKDQIRRDADRLESVCNAFATLFHSCVLKELIMNCPAERWDSSQANETPYCCKVENFIPRNVAMKCQERAAAVGSPKSEVYNVCLEQCVYEELGAIAGRELHLDKLYPLTEQYPEDYARTVRMAIDECSKRLASEEAKKKIESYTQRCEILGSIVHMCLSMFIYNNCPDAYWTMSIACDKKMEAAYCCKLETLIPRNVAMKCQELAAAVGTPKSEVYNVCLEQCVYEELGAIAGRELHLDKLYPLTEQYPEDYARTVRMAIDECSKRLASEEAKKKIESYNEHCEALGSLVQKTELPHCCALEELIPRDIRTKCQEQVAAYYNPGSLIYETCKMECMYEELGAIDGFDAHLEKLYPLTERFPVDYRYAVRLAIDECNKKMASAKKNLELIDNRCTALGQMVDFCLDTVTYDNCPSSRWQASIACSKFRQGVPYC</sequence>
<evidence type="ECO:0000256" key="3">
    <source>
        <dbReference type="ARBA" id="ARBA00022448"/>
    </source>
</evidence>
<feature type="chain" id="PRO_5008130120" evidence="6">
    <location>
        <begin position="19"/>
        <end position="554"/>
    </location>
</feature>
<evidence type="ECO:0000256" key="2">
    <source>
        <dbReference type="ARBA" id="ARBA00008098"/>
    </source>
</evidence>
<dbReference type="VEuPathDB" id="VectorBase:ADIR008823"/>
<dbReference type="AlphaFoldDB" id="A0A182NMD8"/>
<evidence type="ECO:0000256" key="6">
    <source>
        <dbReference type="SAM" id="SignalP"/>
    </source>
</evidence>
<evidence type="ECO:0000313" key="7">
    <source>
        <dbReference type="EnsemblMetazoa" id="ADIR008823-PA"/>
    </source>
</evidence>
<evidence type="ECO:0000256" key="5">
    <source>
        <dbReference type="ARBA" id="ARBA00023157"/>
    </source>
</evidence>
<dbReference type="Proteomes" id="UP000075884">
    <property type="component" value="Unassembled WGS sequence"/>
</dbReference>
<protein>
    <submittedName>
        <fullName evidence="7">Uncharacterized protein</fullName>
    </submittedName>
</protein>
<dbReference type="PANTHER" id="PTHR21066">
    <property type="entry name" value="ODORANT-BINDING PROTEIN 59A-RELATED"/>
    <property type="match status" value="1"/>
</dbReference>
<comment type="similarity">
    <text evidence="2">Belongs to the PBP/GOBP family.</text>
</comment>
<reference evidence="8" key="1">
    <citation type="submission" date="2013-03" db="EMBL/GenBank/DDBJ databases">
        <title>The Genome Sequence of Anopheles dirus WRAIR2.</title>
        <authorList>
            <consortium name="The Broad Institute Genomics Platform"/>
            <person name="Neafsey D.E."/>
            <person name="Walton C."/>
            <person name="Walker B."/>
            <person name="Young S.K."/>
            <person name="Zeng Q."/>
            <person name="Gargeya S."/>
            <person name="Fitzgerald M."/>
            <person name="Haas B."/>
            <person name="Abouelleil A."/>
            <person name="Allen A.W."/>
            <person name="Alvarado L."/>
            <person name="Arachchi H.M."/>
            <person name="Berlin A.M."/>
            <person name="Chapman S.B."/>
            <person name="Gainer-Dewar J."/>
            <person name="Goldberg J."/>
            <person name="Griggs A."/>
            <person name="Gujja S."/>
            <person name="Hansen M."/>
            <person name="Howarth C."/>
            <person name="Imamovic A."/>
            <person name="Ireland A."/>
            <person name="Larimer J."/>
            <person name="McCowan C."/>
            <person name="Murphy C."/>
            <person name="Pearson M."/>
            <person name="Poon T.W."/>
            <person name="Priest M."/>
            <person name="Roberts A."/>
            <person name="Saif S."/>
            <person name="Shea T."/>
            <person name="Sisk P."/>
            <person name="Sykes S."/>
            <person name="Wortman J."/>
            <person name="Nusbaum C."/>
            <person name="Birren B."/>
        </authorList>
    </citation>
    <scope>NUCLEOTIDE SEQUENCE [LARGE SCALE GENOMIC DNA]</scope>
    <source>
        <strain evidence="8">WRAIR2</strain>
    </source>
</reference>
<evidence type="ECO:0000313" key="8">
    <source>
        <dbReference type="Proteomes" id="UP000075884"/>
    </source>
</evidence>